<keyword evidence="8 9" id="KW-0472">Membrane</keyword>
<comment type="similarity">
    <text evidence="2 9">Belongs to the anion exchanger (TC 2.A.31) family.</text>
</comment>
<dbReference type="GO" id="GO:0008509">
    <property type="term" value="F:monoatomic anion transmembrane transporter activity"/>
    <property type="evidence" value="ECO:0007669"/>
    <property type="project" value="InterPro"/>
</dbReference>
<feature type="transmembrane region" description="Helical" evidence="9">
    <location>
        <begin position="546"/>
        <end position="567"/>
    </location>
</feature>
<dbReference type="Pfam" id="PF00955">
    <property type="entry name" value="HCO3_cotransp"/>
    <property type="match status" value="1"/>
</dbReference>
<dbReference type="GO" id="GO:0051453">
    <property type="term" value="P:regulation of intracellular pH"/>
    <property type="evidence" value="ECO:0007669"/>
    <property type="project" value="TreeGrafter"/>
</dbReference>
<dbReference type="InParanoid" id="K1QX42"/>
<sequence>MCPHSVIPRRKLTSGSRSMDHDRPLRDLGSSAKLYNPTESDIQDHRSQSSVLIGLHLPKQRHRHKRRKHQRITGDKTVQQANKDEITHPAQRVQFLLGEEEDEEHKSHDLFCEMEELFYNGDKMEWKESARWIKFEEDVEEGGERWSKPHVATLSLHSLFELRCNILNGTVMLDVEAYDLPSLVELVIDKAVVAKQLEESMKEKVLEVLLIRHRHQNQKKMTENGGGKLLPTIRSFADIGKKGSFPKSIGNLGDEKDSSIRSSRMLSAKSTPNFHHTHQFLSPENAEPKLHPNPTYAGSLSANASSSDLSREKMAKNLHFMRKIPIGAEAANILVGEVDFLSYPMVALVRLLHSYVMPDLTEVPVPTKFVFIMLGPMGNQSKYHEIGRAIATLLSDEVFHDVAYHAKNRDDLLAGIDEFLDQVTVLPPGEWDPSIRIEPPKQIPSQENRKNFTGTPPLPNGKKVEFDVEEPGHHDPSLTRTGRICGGLFDDVRRKIPWYLSDFKDCLHIQCFASFVFLYFASLTPIITFGTFLADETQNTMGALESIFAAALCGVIYALTAAQPLAILGFTGPKENDNGWYYLEFRFWIGMWIAAILYFIVLFDLSALVQYVTRFTEEGFALLISLIFVVEAFEKLFHVMAHHPIHFPELPEPEMCSGFCASPYTSSNRTSNDTNLWTENLTDVWSNKSIQDCLLEGGNWTSSSLAEDHKREPEVFFMSVILFCGTFFIAMALKGMKTTPFFPSQVKQFLSDFCVILAIVIMVVVDIIFNVHTPKLKVPSEFRPTDVNRPWIVDPVEHNPWWLVFAAIIPALLATILLFMDQQITLVIINRKENKLVKGHGYHLDLFLVASLVVVCSILGLPWYVTETVLSITHVMSLKRESECSAPGESPKFLGVWEQRGTGIAISVMIGASVLLTNVLKYIPMPVLYGVFLYMGVSSLHGMQIVNRILIWFMPQKYQPDYMYLRHVRTRRVHLFTFIQVLCLIILWIIKSIKKTSIAFPIMVLGMCFVRKGLDKIFTQEELKWLDDIMPEVHKRAKEDELKRQDKDEVHHGSQLLDSSGTVQVPLISGNVINIPVERITVTTEPDINISEEMSKTMLWKTIVANESSNSLNSLESTSKKKKHKSKKSSKKSPLAVSFSEDKESLMKESSSKDQAPLFYIAEDETDDLLKSERKHSDDTGFKIKQVGKND</sequence>
<keyword evidence="4" id="KW-1003">Cell membrane</keyword>
<evidence type="ECO:0000256" key="3">
    <source>
        <dbReference type="ARBA" id="ARBA00022448"/>
    </source>
</evidence>
<comment type="subcellular location">
    <subcellularLocation>
        <location evidence="1">Basolateral cell membrane</location>
        <topology evidence="1">Multi-pass membrane protein</topology>
    </subcellularLocation>
    <subcellularLocation>
        <location evidence="9">Membrane</location>
        <topology evidence="9">Multi-pass membrane protein</topology>
    </subcellularLocation>
</comment>
<dbReference type="PANTHER" id="PTHR11453:SF36">
    <property type="entry name" value="ANION EXCHANGE PROTEIN"/>
    <property type="match status" value="1"/>
</dbReference>
<dbReference type="Gene3D" id="3.40.930.10">
    <property type="entry name" value="Mannitol-specific EII, Chain A"/>
    <property type="match status" value="1"/>
</dbReference>
<accession>K1QX42</accession>
<reference evidence="13" key="1">
    <citation type="journal article" date="2012" name="Nature">
        <title>The oyster genome reveals stress adaptation and complexity of shell formation.</title>
        <authorList>
            <person name="Zhang G."/>
            <person name="Fang X."/>
            <person name="Guo X."/>
            <person name="Li L."/>
            <person name="Luo R."/>
            <person name="Xu F."/>
            <person name="Yang P."/>
            <person name="Zhang L."/>
            <person name="Wang X."/>
            <person name="Qi H."/>
            <person name="Xiong Z."/>
            <person name="Que H."/>
            <person name="Xie Y."/>
            <person name="Holland P.W."/>
            <person name="Paps J."/>
            <person name="Zhu Y."/>
            <person name="Wu F."/>
            <person name="Chen Y."/>
            <person name="Wang J."/>
            <person name="Peng C."/>
            <person name="Meng J."/>
            <person name="Yang L."/>
            <person name="Liu J."/>
            <person name="Wen B."/>
            <person name="Zhang N."/>
            <person name="Huang Z."/>
            <person name="Zhu Q."/>
            <person name="Feng Y."/>
            <person name="Mount A."/>
            <person name="Hedgecock D."/>
            <person name="Xu Z."/>
            <person name="Liu Y."/>
            <person name="Domazet-Loso T."/>
            <person name="Du Y."/>
            <person name="Sun X."/>
            <person name="Zhang S."/>
            <person name="Liu B."/>
            <person name="Cheng P."/>
            <person name="Jiang X."/>
            <person name="Li J."/>
            <person name="Fan D."/>
            <person name="Wang W."/>
            <person name="Fu W."/>
            <person name="Wang T."/>
            <person name="Wang B."/>
            <person name="Zhang J."/>
            <person name="Peng Z."/>
            <person name="Li Y."/>
            <person name="Li N."/>
            <person name="Wang J."/>
            <person name="Chen M."/>
            <person name="He Y."/>
            <person name="Tan F."/>
            <person name="Song X."/>
            <person name="Zheng Q."/>
            <person name="Huang R."/>
            <person name="Yang H."/>
            <person name="Du X."/>
            <person name="Chen L."/>
            <person name="Yang M."/>
            <person name="Gaffney P.M."/>
            <person name="Wang S."/>
            <person name="Luo L."/>
            <person name="She Z."/>
            <person name="Ming Y."/>
            <person name="Huang W."/>
            <person name="Zhang S."/>
            <person name="Huang B."/>
            <person name="Zhang Y."/>
            <person name="Qu T."/>
            <person name="Ni P."/>
            <person name="Miao G."/>
            <person name="Wang J."/>
            <person name="Wang Q."/>
            <person name="Steinberg C.E."/>
            <person name="Wang H."/>
            <person name="Li N."/>
            <person name="Qian L."/>
            <person name="Zhang G."/>
            <person name="Li Y."/>
            <person name="Yang H."/>
            <person name="Liu X."/>
            <person name="Wang J."/>
            <person name="Yin Y."/>
            <person name="Wang J."/>
        </authorList>
    </citation>
    <scope>NUCLEOTIDE SEQUENCE [LARGE SCALE GENOMIC DNA]</scope>
    <source>
        <strain evidence="13">05x7-T-G4-1.051#20</strain>
    </source>
</reference>
<dbReference type="Pfam" id="PF07565">
    <property type="entry name" value="Band_3_cyto"/>
    <property type="match status" value="1"/>
</dbReference>
<evidence type="ECO:0000256" key="4">
    <source>
        <dbReference type="ARBA" id="ARBA00022475"/>
    </source>
</evidence>
<dbReference type="PANTHER" id="PTHR11453">
    <property type="entry name" value="ANION EXCHANGE PROTEIN"/>
    <property type="match status" value="1"/>
</dbReference>
<dbReference type="GO" id="GO:0016323">
    <property type="term" value="C:basolateral plasma membrane"/>
    <property type="evidence" value="ECO:0007669"/>
    <property type="project" value="UniProtKB-SubCell"/>
</dbReference>
<feature type="transmembrane region" description="Helical" evidence="9">
    <location>
        <begin position="620"/>
        <end position="641"/>
    </location>
</feature>
<dbReference type="GO" id="GO:0005452">
    <property type="term" value="F:solute:inorganic anion antiporter activity"/>
    <property type="evidence" value="ECO:0007669"/>
    <property type="project" value="InterPro"/>
</dbReference>
<feature type="transmembrane region" description="Helical" evidence="9">
    <location>
        <begin position="587"/>
        <end position="608"/>
    </location>
</feature>
<feature type="compositionally biased region" description="Basic residues" evidence="10">
    <location>
        <begin position="1120"/>
        <end position="1131"/>
    </location>
</feature>
<protein>
    <recommendedName>
        <fullName evidence="9">Anion exchange protein</fullName>
    </recommendedName>
</protein>
<dbReference type="InterPro" id="IPR003024">
    <property type="entry name" value="Na/HCO3_transpt"/>
</dbReference>
<dbReference type="FunFam" id="1.10.287.570:FF:000001">
    <property type="entry name" value="Anion exchange protein"/>
    <property type="match status" value="1"/>
</dbReference>
<evidence type="ECO:0000256" key="10">
    <source>
        <dbReference type="SAM" id="MobiDB-lite"/>
    </source>
</evidence>
<keyword evidence="3 9" id="KW-0813">Transport</keyword>
<feature type="transmembrane region" description="Helical" evidence="9">
    <location>
        <begin position="801"/>
        <end position="820"/>
    </location>
</feature>
<feature type="region of interest" description="Disordered" evidence="10">
    <location>
        <begin position="284"/>
        <end position="303"/>
    </location>
</feature>
<feature type="transmembrane region" description="Helical" evidence="9">
    <location>
        <begin position="753"/>
        <end position="772"/>
    </location>
</feature>
<keyword evidence="7 9" id="KW-0406">Ion transport</keyword>
<feature type="region of interest" description="Disordered" evidence="10">
    <location>
        <begin position="1171"/>
        <end position="1191"/>
    </location>
</feature>
<feature type="transmembrane region" description="Helical" evidence="9">
    <location>
        <begin position="512"/>
        <end position="534"/>
    </location>
</feature>
<keyword evidence="6 9" id="KW-1133">Transmembrane helix</keyword>
<evidence type="ECO:0000256" key="2">
    <source>
        <dbReference type="ARBA" id="ARBA00010993"/>
    </source>
</evidence>
<dbReference type="InterPro" id="IPR011531">
    <property type="entry name" value="HCO3_transpt-like_TM_dom"/>
</dbReference>
<feature type="region of interest" description="Disordered" evidence="10">
    <location>
        <begin position="1111"/>
        <end position="1159"/>
    </location>
</feature>
<dbReference type="EMBL" id="JH816433">
    <property type="protein sequence ID" value="EKC38253.1"/>
    <property type="molecule type" value="Genomic_DNA"/>
</dbReference>
<organism evidence="13">
    <name type="scientific">Magallana gigas</name>
    <name type="common">Pacific oyster</name>
    <name type="synonym">Crassostrea gigas</name>
    <dbReference type="NCBI Taxonomy" id="29159"/>
    <lineage>
        <taxon>Eukaryota</taxon>
        <taxon>Metazoa</taxon>
        <taxon>Spiralia</taxon>
        <taxon>Lophotrochozoa</taxon>
        <taxon>Mollusca</taxon>
        <taxon>Bivalvia</taxon>
        <taxon>Autobranchia</taxon>
        <taxon>Pteriomorphia</taxon>
        <taxon>Ostreida</taxon>
        <taxon>Ostreoidea</taxon>
        <taxon>Ostreidae</taxon>
        <taxon>Magallana</taxon>
    </lineage>
</organism>
<dbReference type="GO" id="GO:0008510">
    <property type="term" value="F:sodium:bicarbonate symporter activity"/>
    <property type="evidence" value="ECO:0007669"/>
    <property type="project" value="TreeGrafter"/>
</dbReference>
<evidence type="ECO:0000256" key="5">
    <source>
        <dbReference type="ARBA" id="ARBA00022692"/>
    </source>
</evidence>
<gene>
    <name evidence="13" type="ORF">CGI_10012244</name>
</gene>
<evidence type="ECO:0000256" key="7">
    <source>
        <dbReference type="ARBA" id="ARBA00023065"/>
    </source>
</evidence>
<feature type="region of interest" description="Disordered" evidence="10">
    <location>
        <begin position="1"/>
        <end position="47"/>
    </location>
</feature>
<proteinExistence type="inferred from homology"/>
<feature type="transmembrane region" description="Helical" evidence="9">
    <location>
        <begin position="841"/>
        <end position="865"/>
    </location>
</feature>
<evidence type="ECO:0000256" key="8">
    <source>
        <dbReference type="ARBA" id="ARBA00023136"/>
    </source>
</evidence>
<dbReference type="PRINTS" id="PR01232">
    <property type="entry name" value="NAHCO3TRSPRT"/>
</dbReference>
<feature type="transmembrane region" description="Helical" evidence="9">
    <location>
        <begin position="973"/>
        <end position="990"/>
    </location>
</feature>
<feature type="region of interest" description="Disordered" evidence="10">
    <location>
        <begin position="436"/>
        <end position="461"/>
    </location>
</feature>
<dbReference type="InterPro" id="IPR003020">
    <property type="entry name" value="HCO3_transpt_euk"/>
</dbReference>
<evidence type="ECO:0000313" key="13">
    <source>
        <dbReference type="EMBL" id="EKC38253.1"/>
    </source>
</evidence>
<dbReference type="HOGENOM" id="CLU_002289_5_2_1"/>
<dbReference type="InterPro" id="IPR013769">
    <property type="entry name" value="Band3_cytoplasmic_dom"/>
</dbReference>
<dbReference type="AlphaFoldDB" id="K1QX42"/>
<keyword evidence="5 9" id="KW-0812">Transmembrane</keyword>
<feature type="compositionally biased region" description="Polar residues" evidence="10">
    <location>
        <begin position="443"/>
        <end position="454"/>
    </location>
</feature>
<evidence type="ECO:0000256" key="6">
    <source>
        <dbReference type="ARBA" id="ARBA00022989"/>
    </source>
</evidence>
<name>K1QX42_MAGGI</name>
<dbReference type="PRINTS" id="PR01231">
    <property type="entry name" value="HCO3TRNSPORT"/>
</dbReference>
<feature type="domain" description="Band 3 cytoplasmic" evidence="12">
    <location>
        <begin position="108"/>
        <end position="433"/>
    </location>
</feature>
<evidence type="ECO:0000256" key="1">
    <source>
        <dbReference type="ARBA" id="ARBA00004554"/>
    </source>
</evidence>
<evidence type="ECO:0000259" key="11">
    <source>
        <dbReference type="Pfam" id="PF00955"/>
    </source>
</evidence>
<feature type="compositionally biased region" description="Basic and acidic residues" evidence="10">
    <location>
        <begin position="1140"/>
        <end position="1152"/>
    </location>
</feature>
<feature type="transmembrane region" description="Helical" evidence="9">
    <location>
        <begin position="715"/>
        <end position="733"/>
    </location>
</feature>
<feature type="domain" description="Bicarbonate transporter-like transmembrane" evidence="11">
    <location>
        <begin position="483"/>
        <end position="1031"/>
    </location>
</feature>
<dbReference type="InterPro" id="IPR016152">
    <property type="entry name" value="PTrfase/Anion_transptr"/>
</dbReference>
<feature type="transmembrane region" description="Helical" evidence="9">
    <location>
        <begin position="927"/>
        <end position="953"/>
    </location>
</feature>
<feature type="region of interest" description="Disordered" evidence="10">
    <location>
        <begin position="247"/>
        <end position="267"/>
    </location>
</feature>
<dbReference type="NCBIfam" id="TIGR00834">
    <property type="entry name" value="ae"/>
    <property type="match status" value="1"/>
</dbReference>
<evidence type="ECO:0000259" key="12">
    <source>
        <dbReference type="Pfam" id="PF07565"/>
    </source>
</evidence>
<dbReference type="SUPFAM" id="SSF55804">
    <property type="entry name" value="Phoshotransferase/anion transport protein"/>
    <property type="match status" value="1"/>
</dbReference>
<evidence type="ECO:0000256" key="9">
    <source>
        <dbReference type="RuleBase" id="RU362035"/>
    </source>
</evidence>
<dbReference type="Gene3D" id="1.10.287.570">
    <property type="entry name" value="Helical hairpin bin"/>
    <property type="match status" value="1"/>
</dbReference>